<name>A0A6G9ANF5_9BACT</name>
<dbReference type="AlphaFoldDB" id="A0A6G9ANF5"/>
<dbReference type="EMBL" id="CP050063">
    <property type="protein sequence ID" value="QIP13930.1"/>
    <property type="molecule type" value="Genomic_DNA"/>
</dbReference>
<dbReference type="KEGG" id="spib:G8759_15580"/>
<sequence>MNHIVCFRTGYWIALLICSTTIPLGAQYGPFVGANTIVLSTSLADKDAYLAITQVLTAESLSFSAEKDVLRIRSLPNSILTSKGLVFEGQLWVNTGVVKLMGQLLEGSNGSNGSTVNIAVPITYTKGRTFRQRIGFSYMDELAKKLQTALKGSIAYKHQPAGTL</sequence>
<accession>A0A6G9ANF5</accession>
<protein>
    <submittedName>
        <fullName evidence="1">Uncharacterized protein</fullName>
    </submittedName>
</protein>
<gene>
    <name evidence="1" type="ORF">G8759_15580</name>
</gene>
<reference evidence="1 2" key="1">
    <citation type="submission" date="2020-03" db="EMBL/GenBank/DDBJ databases">
        <authorList>
            <person name="Kim M.K."/>
        </authorList>
    </citation>
    <scope>NUCLEOTIDE SEQUENCE [LARGE SCALE GENOMIC DNA]</scope>
    <source>
        <strain evidence="1 2">BT328</strain>
    </source>
</reference>
<evidence type="ECO:0000313" key="1">
    <source>
        <dbReference type="EMBL" id="QIP13930.1"/>
    </source>
</evidence>
<evidence type="ECO:0000313" key="2">
    <source>
        <dbReference type="Proteomes" id="UP000501802"/>
    </source>
</evidence>
<proteinExistence type="predicted"/>
<dbReference type="RefSeq" id="WP_167209489.1">
    <property type="nucleotide sequence ID" value="NZ_CP050063.1"/>
</dbReference>
<dbReference type="Proteomes" id="UP000501802">
    <property type="component" value="Chromosome"/>
</dbReference>
<keyword evidence="2" id="KW-1185">Reference proteome</keyword>
<organism evidence="1 2">
    <name type="scientific">Spirosoma aureum</name>
    <dbReference type="NCBI Taxonomy" id="2692134"/>
    <lineage>
        <taxon>Bacteria</taxon>
        <taxon>Pseudomonadati</taxon>
        <taxon>Bacteroidota</taxon>
        <taxon>Cytophagia</taxon>
        <taxon>Cytophagales</taxon>
        <taxon>Cytophagaceae</taxon>
        <taxon>Spirosoma</taxon>
    </lineage>
</organism>